<dbReference type="InterPro" id="IPR046945">
    <property type="entry name" value="RHMD-like"/>
</dbReference>
<dbReference type="SFLD" id="SFLDG00179">
    <property type="entry name" value="mandelate_racemase"/>
    <property type="match status" value="1"/>
</dbReference>
<accession>A0A420EB47</accession>
<dbReference type="SUPFAM" id="SSF54826">
    <property type="entry name" value="Enolase N-terminal domain-like"/>
    <property type="match status" value="1"/>
</dbReference>
<dbReference type="EMBL" id="RAQO01000006">
    <property type="protein sequence ID" value="RKF17919.1"/>
    <property type="molecule type" value="Genomic_DNA"/>
</dbReference>
<gene>
    <name evidence="5" type="ORF">DBZ36_11765</name>
</gene>
<dbReference type="SMART" id="SM00922">
    <property type="entry name" value="MR_MLE"/>
    <property type="match status" value="1"/>
</dbReference>
<dbReference type="InterPro" id="IPR036849">
    <property type="entry name" value="Enolase-like_C_sf"/>
</dbReference>
<evidence type="ECO:0000313" key="5">
    <source>
        <dbReference type="EMBL" id="RKF17919.1"/>
    </source>
</evidence>
<keyword evidence="6" id="KW-1185">Reference proteome</keyword>
<evidence type="ECO:0000259" key="4">
    <source>
        <dbReference type="SMART" id="SM00922"/>
    </source>
</evidence>
<dbReference type="PANTHER" id="PTHR13794:SF58">
    <property type="entry name" value="MITOCHONDRIAL ENOLASE SUPERFAMILY MEMBER 1"/>
    <property type="match status" value="1"/>
</dbReference>
<dbReference type="SFLD" id="SFLDS00001">
    <property type="entry name" value="Enolase"/>
    <property type="match status" value="1"/>
</dbReference>
<organism evidence="5 6">
    <name type="scientific">Alginatibacterium sediminis</name>
    <dbReference type="NCBI Taxonomy" id="2164068"/>
    <lineage>
        <taxon>Bacteria</taxon>
        <taxon>Pseudomonadati</taxon>
        <taxon>Pseudomonadota</taxon>
        <taxon>Gammaproteobacteria</taxon>
        <taxon>Alteromonadales</taxon>
        <taxon>Alteromonadaceae</taxon>
        <taxon>Alginatibacterium</taxon>
    </lineage>
</organism>
<name>A0A420EB47_9ALTE</name>
<dbReference type="InterPro" id="IPR013342">
    <property type="entry name" value="Mandelate_racemase_C"/>
</dbReference>
<evidence type="ECO:0000313" key="6">
    <source>
        <dbReference type="Proteomes" id="UP000286482"/>
    </source>
</evidence>
<reference evidence="5 6" key="1">
    <citation type="submission" date="2018-09" db="EMBL/GenBank/DDBJ databases">
        <authorList>
            <person name="Wang Z."/>
        </authorList>
    </citation>
    <scope>NUCLEOTIDE SEQUENCE [LARGE SCALE GENOMIC DNA]</scope>
    <source>
        <strain evidence="5 6">ALS 81</strain>
    </source>
</reference>
<dbReference type="AlphaFoldDB" id="A0A420EB47"/>
<comment type="caution">
    <text evidence="5">The sequence shown here is derived from an EMBL/GenBank/DDBJ whole genome shotgun (WGS) entry which is preliminary data.</text>
</comment>
<sequence>MKITNVHAHAISVPLEEAFYFSQGWVHQRSSLIVEIETDAGITGWGECLCHGLQPPQIAAAFIENAFKPLLLNRDPFDVEVIWEQMYNLSRPYGQGGSAVNAISGIDIAIWDIIGKSLNKPIHALIGGAFRSEIQPYATGFYRTKAGHYPQDSYAEAQAYINKGFRAMKLKIGFGVDEDIAFIHQMREKVGPDIRLMADANGAYSVGSARRIIRETESAKPYFLEELLAPEDLEGYKQIRNQGSTYIAAGEQVFGKRGYQPWLSQNALDIIQPDLCSSGGITECKKIAALAQAHETRIIPHVWGSGIGIAASLQFIASLPPSPLGLFAEEPMLEFDQSDHPFRKDLINDGISFSDGMVQISKEPGIGVEVNRSIIESFKIN</sequence>
<dbReference type="GO" id="GO:0000287">
    <property type="term" value="F:magnesium ion binding"/>
    <property type="evidence" value="ECO:0007669"/>
    <property type="project" value="TreeGrafter"/>
</dbReference>
<evidence type="ECO:0000256" key="2">
    <source>
        <dbReference type="ARBA" id="ARBA00022723"/>
    </source>
</evidence>
<dbReference type="RefSeq" id="WP_120355145.1">
    <property type="nucleotide sequence ID" value="NZ_RAQO01000006.1"/>
</dbReference>
<dbReference type="CDD" id="cd03316">
    <property type="entry name" value="MR_like"/>
    <property type="match status" value="1"/>
</dbReference>
<keyword evidence="3" id="KW-0460">Magnesium</keyword>
<evidence type="ECO:0000256" key="3">
    <source>
        <dbReference type="ARBA" id="ARBA00022842"/>
    </source>
</evidence>
<dbReference type="Proteomes" id="UP000286482">
    <property type="component" value="Unassembled WGS sequence"/>
</dbReference>
<dbReference type="GO" id="GO:0016836">
    <property type="term" value="F:hydro-lyase activity"/>
    <property type="evidence" value="ECO:0007669"/>
    <property type="project" value="TreeGrafter"/>
</dbReference>
<dbReference type="PANTHER" id="PTHR13794">
    <property type="entry name" value="ENOLASE SUPERFAMILY, MANDELATE RACEMASE"/>
    <property type="match status" value="1"/>
</dbReference>
<proteinExistence type="predicted"/>
<dbReference type="InterPro" id="IPR029017">
    <property type="entry name" value="Enolase-like_N"/>
</dbReference>
<dbReference type="Pfam" id="PF02746">
    <property type="entry name" value="MR_MLE_N"/>
    <property type="match status" value="1"/>
</dbReference>
<comment type="cofactor">
    <cofactor evidence="1">
        <name>Mg(2+)</name>
        <dbReference type="ChEBI" id="CHEBI:18420"/>
    </cofactor>
</comment>
<dbReference type="OrthoDB" id="103536at2"/>
<dbReference type="InterPro" id="IPR029065">
    <property type="entry name" value="Enolase_C-like"/>
</dbReference>
<protein>
    <submittedName>
        <fullName evidence="5">Mandelate racemase/muconate lactonizing enzyme family protein</fullName>
    </submittedName>
</protein>
<dbReference type="InterPro" id="IPR013341">
    <property type="entry name" value="Mandelate_racemase_N_dom"/>
</dbReference>
<dbReference type="Gene3D" id="3.30.390.10">
    <property type="entry name" value="Enolase-like, N-terminal domain"/>
    <property type="match status" value="1"/>
</dbReference>
<dbReference type="SUPFAM" id="SSF51604">
    <property type="entry name" value="Enolase C-terminal domain-like"/>
    <property type="match status" value="1"/>
</dbReference>
<dbReference type="Pfam" id="PF13378">
    <property type="entry name" value="MR_MLE_C"/>
    <property type="match status" value="1"/>
</dbReference>
<keyword evidence="2" id="KW-0479">Metal-binding</keyword>
<dbReference type="GO" id="GO:0016052">
    <property type="term" value="P:carbohydrate catabolic process"/>
    <property type="evidence" value="ECO:0007669"/>
    <property type="project" value="TreeGrafter"/>
</dbReference>
<evidence type="ECO:0000256" key="1">
    <source>
        <dbReference type="ARBA" id="ARBA00001946"/>
    </source>
</evidence>
<dbReference type="Gene3D" id="3.20.20.120">
    <property type="entry name" value="Enolase-like C-terminal domain"/>
    <property type="match status" value="1"/>
</dbReference>
<feature type="domain" description="Mandelate racemase/muconate lactonizing enzyme C-terminal" evidence="4">
    <location>
        <begin position="150"/>
        <end position="246"/>
    </location>
</feature>